<dbReference type="Gene3D" id="3.20.20.80">
    <property type="entry name" value="Glycosidases"/>
    <property type="match status" value="1"/>
</dbReference>
<dbReference type="PROSITE" id="PS00129">
    <property type="entry name" value="GLYCOSYL_HYDROL_F31_1"/>
    <property type="match status" value="1"/>
</dbReference>
<evidence type="ECO:0000313" key="15">
    <source>
        <dbReference type="EMBL" id="JAB63801.1"/>
    </source>
</evidence>
<evidence type="ECO:0000256" key="1">
    <source>
        <dbReference type="ARBA" id="ARBA00004240"/>
    </source>
</evidence>
<dbReference type="PANTHER" id="PTHR22762">
    <property type="entry name" value="ALPHA-GLUCOSIDASE"/>
    <property type="match status" value="1"/>
</dbReference>
<accession>V5I8H7</accession>
<evidence type="ECO:0000256" key="7">
    <source>
        <dbReference type="ARBA" id="ARBA00023180"/>
    </source>
</evidence>
<evidence type="ECO:0000259" key="13">
    <source>
        <dbReference type="Pfam" id="PF13802"/>
    </source>
</evidence>
<keyword evidence="5 10" id="KW-0378">Hydrolase</keyword>
<feature type="chain" id="PRO_5004738531" description="Glucosidase II subunit alpha" evidence="11">
    <location>
        <begin position="24"/>
        <end position="856"/>
    </location>
</feature>
<feature type="non-terminal residue" evidence="15">
    <location>
        <position position="1"/>
    </location>
</feature>
<dbReference type="SUPFAM" id="SSF51011">
    <property type="entry name" value="Glycosyl hydrolase domain"/>
    <property type="match status" value="1"/>
</dbReference>
<dbReference type="AlphaFoldDB" id="V5I8H7"/>
<evidence type="ECO:0000256" key="2">
    <source>
        <dbReference type="ARBA" id="ARBA00004833"/>
    </source>
</evidence>
<dbReference type="CDD" id="cd14752">
    <property type="entry name" value="GH31_N"/>
    <property type="match status" value="1"/>
</dbReference>
<comment type="pathway">
    <text evidence="2">Glycan metabolism; N-glycan metabolism.</text>
</comment>
<dbReference type="InterPro" id="IPR030458">
    <property type="entry name" value="Glyco_hydro_31_AS"/>
</dbReference>
<dbReference type="InterPro" id="IPR000322">
    <property type="entry name" value="Glyco_hydro_31_TIM"/>
</dbReference>
<dbReference type="Gene3D" id="2.60.40.1760">
    <property type="entry name" value="glycosyl hydrolase (family 31)"/>
    <property type="match status" value="1"/>
</dbReference>
<dbReference type="GO" id="GO:0005975">
    <property type="term" value="P:carbohydrate metabolic process"/>
    <property type="evidence" value="ECO:0007669"/>
    <property type="project" value="InterPro"/>
</dbReference>
<gene>
    <name evidence="15" type="primary">GANC</name>
</gene>
<protein>
    <recommendedName>
        <fullName evidence="9">Glucosidase II subunit alpha</fullName>
    </recommendedName>
</protein>
<keyword evidence="8 10" id="KW-0326">Glycosidase</keyword>
<evidence type="ECO:0000259" key="14">
    <source>
        <dbReference type="Pfam" id="PF21365"/>
    </source>
</evidence>
<feature type="domain" description="Glycosyl hydrolase family 31 C-terminal" evidence="14">
    <location>
        <begin position="639"/>
        <end position="726"/>
    </location>
</feature>
<evidence type="ECO:0000256" key="4">
    <source>
        <dbReference type="ARBA" id="ARBA00022729"/>
    </source>
</evidence>
<dbReference type="CDD" id="cd06603">
    <property type="entry name" value="GH31_GANC_GANAB_alpha"/>
    <property type="match status" value="1"/>
</dbReference>
<comment type="similarity">
    <text evidence="3 10">Belongs to the glycosyl hydrolase 31 family.</text>
</comment>
<dbReference type="InterPro" id="IPR017853">
    <property type="entry name" value="GH"/>
</dbReference>
<dbReference type="Gene3D" id="2.60.40.1180">
    <property type="entry name" value="Golgi alpha-mannosidase II"/>
    <property type="match status" value="2"/>
</dbReference>
<sequence>QIYWAMQRLLLLLLVCLTPFVFSADNNLYKNCSRVPFCTTMRYQEVNKFFYFSADIMSYTVTDNVVTVPLSNLNGDELDLQISVLSGRKARVKVLEKNHSRYELQDVLDKDFPAISTVHATTEERMLFLISQEDTNFIIHVNGPAPFSVEFLYDTQVELVLRGDRLVMTNNDSSQAFSFDVEFEEAQKLYGLHHHAYNLGLGQTADGTVDPFHLKNFDTPSYDVGSTMALYGAVPVVYGHSSKWTSGVFLHNAAQQWIDITYAESNPIAYFMVESGTFDLFVMMGPTPKEIVRQFTDLTGKAHMPQLWALGYHQCRYSYMTQEEVKNVVAYMDQGDFPMDAIWLDIDYTDEKKYFTWNKETFTDPEEMQRNLSSTNRKLVTIIDPHYKVDDNYPVYAGAKDDLFVKWPNGSNFEGNCWPGLASWFDFLNPEARDYYASWFSYEKFVGSTEVLAGIWNDMNEPSIFDAQFENTMPSETVHIGDVLHRDVHNIYGFLQTKATHQGLIQRDNGTKRPFILTRSHFAGSQRYAAMWTGDNLARWSHLPITYPECVNSNMLGLVFCGADVGGFNENPTEQLIQRWYQAAIWLPFFRQHSASNAERREPYLFSEEIQNVIRNAIKLRYKHLPVWYTLFYEHTRYGDPILRPFFYEYPEFFEQDDHVLVGSDILARPVLEPDVTSITVIFPGSNTNWYRADDESWSVHKGNTSEEVDVDISTSPYYYRAGSIIPRKDRARKSSTDMQNDPLTIYVNLDENGNAQGRYYQDDYESFKYSTDDIYLYATFTYIPASHGIQILIIDGNSEGFAPVLQEIVVHSITEGKAAGVQSRYTTNSEGIPLSSIDIVAQLKKMRSNEMMIFL</sequence>
<dbReference type="InterPro" id="IPR048395">
    <property type="entry name" value="Glyco_hydro_31_C"/>
</dbReference>
<dbReference type="InterPro" id="IPR013780">
    <property type="entry name" value="Glyco_hydro_b"/>
</dbReference>
<reference evidence="15" key="1">
    <citation type="submission" date="2013-07" db="EMBL/GenBank/DDBJ databases">
        <title>Midgut Transcriptome Profiling of Anoplphora glabripennis, a Lignocellulose Degrading, Wood-Boring Cerambycid.</title>
        <authorList>
            <person name="Scully E.D."/>
            <person name="Hoover K."/>
            <person name="Carlson J.E."/>
            <person name="Tien M."/>
            <person name="Geib S.M."/>
        </authorList>
    </citation>
    <scope>NUCLEOTIDE SEQUENCE</scope>
</reference>
<evidence type="ECO:0000256" key="5">
    <source>
        <dbReference type="ARBA" id="ARBA00022801"/>
    </source>
</evidence>
<comment type="subcellular location">
    <subcellularLocation>
        <location evidence="1">Endoplasmic reticulum</location>
    </subcellularLocation>
</comment>
<evidence type="ECO:0000256" key="11">
    <source>
        <dbReference type="SAM" id="SignalP"/>
    </source>
</evidence>
<dbReference type="GO" id="GO:0090599">
    <property type="term" value="F:alpha-glucosidase activity"/>
    <property type="evidence" value="ECO:0007669"/>
    <property type="project" value="TreeGrafter"/>
</dbReference>
<evidence type="ECO:0000256" key="10">
    <source>
        <dbReference type="RuleBase" id="RU361185"/>
    </source>
</evidence>
<evidence type="ECO:0000259" key="12">
    <source>
        <dbReference type="Pfam" id="PF01055"/>
    </source>
</evidence>
<feature type="domain" description="Glycoside hydrolase family 31 N-terminal" evidence="13">
    <location>
        <begin position="80"/>
        <end position="259"/>
    </location>
</feature>
<dbReference type="SUPFAM" id="SSF51445">
    <property type="entry name" value="(Trans)glycosidases"/>
    <property type="match status" value="1"/>
</dbReference>
<keyword evidence="6" id="KW-0256">Endoplasmic reticulum</keyword>
<dbReference type="PANTHER" id="PTHR22762:SF54">
    <property type="entry name" value="BCDNA.GH04962"/>
    <property type="match status" value="1"/>
</dbReference>
<evidence type="ECO:0000256" key="9">
    <source>
        <dbReference type="ARBA" id="ARBA00042895"/>
    </source>
</evidence>
<proteinExistence type="inferred from homology"/>
<feature type="domain" description="Glycoside hydrolase family 31 TIM barrel" evidence="12">
    <location>
        <begin position="303"/>
        <end position="631"/>
    </location>
</feature>
<dbReference type="InterPro" id="IPR011013">
    <property type="entry name" value="Gal_mutarotase_sf_dom"/>
</dbReference>
<evidence type="ECO:0000256" key="6">
    <source>
        <dbReference type="ARBA" id="ARBA00022824"/>
    </source>
</evidence>
<feature type="signal peptide" evidence="11">
    <location>
        <begin position="1"/>
        <end position="23"/>
    </location>
</feature>
<keyword evidence="4 11" id="KW-0732">Signal</keyword>
<dbReference type="Pfam" id="PF01055">
    <property type="entry name" value="Glyco_hydro_31_2nd"/>
    <property type="match status" value="1"/>
</dbReference>
<organism evidence="15">
    <name type="scientific">Anoplophora glabripennis</name>
    <name type="common">Asian longhorn beetle</name>
    <name type="synonym">Anoplophora nobilis</name>
    <dbReference type="NCBI Taxonomy" id="217634"/>
    <lineage>
        <taxon>Eukaryota</taxon>
        <taxon>Metazoa</taxon>
        <taxon>Ecdysozoa</taxon>
        <taxon>Arthropoda</taxon>
        <taxon>Hexapoda</taxon>
        <taxon>Insecta</taxon>
        <taxon>Pterygota</taxon>
        <taxon>Neoptera</taxon>
        <taxon>Endopterygota</taxon>
        <taxon>Coleoptera</taxon>
        <taxon>Polyphaga</taxon>
        <taxon>Cucujiformia</taxon>
        <taxon>Chrysomeloidea</taxon>
        <taxon>Cerambycidae</taxon>
        <taxon>Lamiinae</taxon>
        <taxon>Lamiini</taxon>
        <taxon>Anoplophora</taxon>
    </lineage>
</organism>
<dbReference type="InterPro" id="IPR025887">
    <property type="entry name" value="Glyco_hydro_31_N_dom"/>
</dbReference>
<evidence type="ECO:0000256" key="3">
    <source>
        <dbReference type="ARBA" id="ARBA00007806"/>
    </source>
</evidence>
<dbReference type="Pfam" id="PF13802">
    <property type="entry name" value="Gal_mutarotas_2"/>
    <property type="match status" value="1"/>
</dbReference>
<dbReference type="GO" id="GO:0030246">
    <property type="term" value="F:carbohydrate binding"/>
    <property type="evidence" value="ECO:0007669"/>
    <property type="project" value="InterPro"/>
</dbReference>
<dbReference type="SUPFAM" id="SSF74650">
    <property type="entry name" value="Galactose mutarotase-like"/>
    <property type="match status" value="1"/>
</dbReference>
<evidence type="ECO:0000256" key="8">
    <source>
        <dbReference type="ARBA" id="ARBA00023295"/>
    </source>
</evidence>
<dbReference type="GO" id="GO:0006491">
    <property type="term" value="P:N-glycan processing"/>
    <property type="evidence" value="ECO:0007669"/>
    <property type="project" value="TreeGrafter"/>
</dbReference>
<keyword evidence="7" id="KW-0325">Glycoprotein</keyword>
<dbReference type="GO" id="GO:0005783">
    <property type="term" value="C:endoplasmic reticulum"/>
    <property type="evidence" value="ECO:0007669"/>
    <property type="project" value="UniProtKB-SubCell"/>
</dbReference>
<dbReference type="Pfam" id="PF21365">
    <property type="entry name" value="Glyco_hydro_31_3rd"/>
    <property type="match status" value="1"/>
</dbReference>
<name>V5I8H7_ANOGL</name>
<dbReference type="EMBL" id="GALX01004665">
    <property type="protein sequence ID" value="JAB63801.1"/>
    <property type="molecule type" value="Transcribed_RNA"/>
</dbReference>